<evidence type="ECO:0000313" key="2">
    <source>
        <dbReference type="EMBL" id="GCF12015.1"/>
    </source>
</evidence>
<evidence type="ECO:0000313" key="3">
    <source>
        <dbReference type="Proteomes" id="UP000322530"/>
    </source>
</evidence>
<accession>A0A5A5TL17</accession>
<comment type="caution">
    <text evidence="2">The sequence shown here is derived from an EMBL/GenBank/DDBJ whole genome shotgun (WGS) entry which is preliminary data.</text>
</comment>
<protein>
    <recommendedName>
        <fullName evidence="4">Transposase DDE domain-containing protein</fullName>
    </recommendedName>
</protein>
<keyword evidence="3" id="KW-1185">Reference proteome</keyword>
<name>A0A5A5TL17_9CHLR</name>
<dbReference type="EMBL" id="BIXY01000211">
    <property type="protein sequence ID" value="GCF12015.1"/>
    <property type="molecule type" value="Genomic_DNA"/>
</dbReference>
<sequence>MSAEPTLLAFYERLLPFASAFMALFGRSKLPHRSTLSRYLAALDQPTVEALRSLFLDDLIRRTAQPFPSGGLWDRQGHHWLVADVDGTKQAARQRALPSRRELPAAHRRFERVCAPGYLGRKRGEVARSRTTVLQAHSHQWLGTFSGAGNGAYQAELTRACETIISYAGWLCLPLDHILIRLDGLYGTMAVLAPLLSSGLGVIVRSKAYGLLDLPAVAARLRQPPDAQTTHPESGAQRALFDCPSLTLCPSGPPVRLIVATHPATSIAKPPIGVLRDGTVYELFLTTAPQAAFTCTDVLDLYLHRGSFETVLSDEDQEQSTDRWCSHSACGQEFWQVLNQWLWNLRLDLGQHLSASALRLTEFAPAVEPPSTPPSQPPGEPVPHEPPGEPPAVPANASVHYGPPHWARRSFTKGFAGSDFVPQPDGTLRCPAGHPLTVHERRPERHGSLRIVYGARITHCRPCPLRAQCLESTTTRKPRQVSAVLRPIDASPSAPVPSPAPRGEVPIEHERIPLLPSAATLHPVLWGDWPRCQLRRSWIRLLRTQTVELTVRDLQEEDLCASHNTVQTRAERAHWRLSWQQRLARNARSASAPPVEITIYGLPVALAAYVGVNQVTAA</sequence>
<evidence type="ECO:0008006" key="4">
    <source>
        <dbReference type="Google" id="ProtNLM"/>
    </source>
</evidence>
<reference evidence="2 3" key="1">
    <citation type="submission" date="2019-01" db="EMBL/GenBank/DDBJ databases">
        <title>Draft genome sequence of Dictyobacter sp. Uno17.</title>
        <authorList>
            <person name="Wang C.M."/>
            <person name="Zheng Y."/>
            <person name="Sakai Y."/>
            <person name="Abe K."/>
            <person name="Yokota A."/>
            <person name="Yabe S."/>
        </authorList>
    </citation>
    <scope>NUCLEOTIDE SEQUENCE [LARGE SCALE GENOMIC DNA]</scope>
    <source>
        <strain evidence="2 3">Uno17</strain>
    </source>
</reference>
<gene>
    <name evidence="2" type="ORF">KDI_55790</name>
</gene>
<organism evidence="2 3">
    <name type="scientific">Dictyobacter arantiisoli</name>
    <dbReference type="NCBI Taxonomy" id="2014874"/>
    <lineage>
        <taxon>Bacteria</taxon>
        <taxon>Bacillati</taxon>
        <taxon>Chloroflexota</taxon>
        <taxon>Ktedonobacteria</taxon>
        <taxon>Ktedonobacterales</taxon>
        <taxon>Dictyobacteraceae</taxon>
        <taxon>Dictyobacter</taxon>
    </lineage>
</organism>
<dbReference type="Proteomes" id="UP000322530">
    <property type="component" value="Unassembled WGS sequence"/>
</dbReference>
<feature type="region of interest" description="Disordered" evidence="1">
    <location>
        <begin position="365"/>
        <end position="401"/>
    </location>
</feature>
<proteinExistence type="predicted"/>
<evidence type="ECO:0000256" key="1">
    <source>
        <dbReference type="SAM" id="MobiDB-lite"/>
    </source>
</evidence>
<dbReference type="AlphaFoldDB" id="A0A5A5TL17"/>
<feature type="compositionally biased region" description="Pro residues" evidence="1">
    <location>
        <begin position="367"/>
        <end position="381"/>
    </location>
</feature>